<dbReference type="Proteomes" id="UP000326091">
    <property type="component" value="Chromosome"/>
</dbReference>
<evidence type="ECO:0000313" key="2">
    <source>
        <dbReference type="Proteomes" id="UP000326091"/>
    </source>
</evidence>
<evidence type="ECO:0000313" key="1">
    <source>
        <dbReference type="EMBL" id="QEW36585.1"/>
    </source>
</evidence>
<accession>A0A1H7IFE3</accession>
<protein>
    <submittedName>
        <fullName evidence="1">Uncharacterized protein</fullName>
    </submittedName>
</protein>
<dbReference type="EMBL" id="CP043529">
    <property type="protein sequence ID" value="QEW36585.1"/>
    <property type="molecule type" value="Genomic_DNA"/>
</dbReference>
<dbReference type="AlphaFoldDB" id="A0A1H7IFE3"/>
<proteinExistence type="predicted"/>
<reference evidence="1 2" key="1">
    <citation type="submission" date="2019-09" db="EMBL/GenBank/DDBJ databases">
        <title>Commensal-derived Metabolites Govern Vibrio cholerae Pathogenesis in Host.</title>
        <authorList>
            <person name="Yoon S.S."/>
            <person name="Yoon M.Y."/>
        </authorList>
    </citation>
    <scope>NUCLEOTIDE SEQUENCE [LARGE SCALE GENOMIC DNA]</scope>
    <source>
        <strain evidence="1 2">VIC01</strain>
    </source>
</reference>
<name>A0A1H7IFE3_PHOVU</name>
<gene>
    <name evidence="1" type="ORF">VIC01_02144</name>
</gene>
<organism evidence="1 2">
    <name type="scientific">Phocaeicola vulgatus</name>
    <name type="common">Bacteroides vulgatus</name>
    <dbReference type="NCBI Taxonomy" id="821"/>
    <lineage>
        <taxon>Bacteria</taxon>
        <taxon>Pseudomonadati</taxon>
        <taxon>Bacteroidota</taxon>
        <taxon>Bacteroidia</taxon>
        <taxon>Bacteroidales</taxon>
        <taxon>Bacteroidaceae</taxon>
        <taxon>Phocaeicola</taxon>
    </lineage>
</organism>
<sequence>MDLTFLWVLFRMSYKSSTLAWFLVNQKDV</sequence>